<keyword evidence="3" id="KW-0732">Signal</keyword>
<evidence type="ECO:0000256" key="2">
    <source>
        <dbReference type="SAM" id="Phobius"/>
    </source>
</evidence>
<sequence>MPALRTAASPRRLGGRWAALAAATVALFGASLALAPAAVAAGGSIGAVTVSAPATADEGDTVTVTIPVDASTDLYAYDLVVTFDPALLDFDDASATFPAGGHDTVTETAGSVQLTHTRLGSSPGLTGAQTLATFTFTALGGGSAAIQLAGATFVDSTGGTIALPAPVTATVAVTAAPTAPTPGATGTPSPTATASPTATPAPSGSGPAASDPLVATGGDPTGVLVAGSVAAALLALGIVLVIRRRRGFRSSTISQEVVR</sequence>
<comment type="caution">
    <text evidence="5">The sequence shown here is derived from an EMBL/GenBank/DDBJ whole genome shotgun (WGS) entry which is preliminary data.</text>
</comment>
<organism evidence="5 6">
    <name type="scientific">Microbacterium telephonicum</name>
    <dbReference type="NCBI Taxonomy" id="1714841"/>
    <lineage>
        <taxon>Bacteria</taxon>
        <taxon>Bacillati</taxon>
        <taxon>Actinomycetota</taxon>
        <taxon>Actinomycetes</taxon>
        <taxon>Micrococcales</taxon>
        <taxon>Microbacteriaceae</taxon>
        <taxon>Microbacterium</taxon>
    </lineage>
</organism>
<dbReference type="Gene3D" id="2.60.40.680">
    <property type="match status" value="1"/>
</dbReference>
<keyword evidence="2" id="KW-1133">Transmembrane helix</keyword>
<dbReference type="EMBL" id="RCDB01000003">
    <property type="protein sequence ID" value="RLK47983.1"/>
    <property type="molecule type" value="Genomic_DNA"/>
</dbReference>
<feature type="region of interest" description="Disordered" evidence="1">
    <location>
        <begin position="178"/>
        <end position="214"/>
    </location>
</feature>
<dbReference type="GO" id="GO:0030246">
    <property type="term" value="F:carbohydrate binding"/>
    <property type="evidence" value="ECO:0007669"/>
    <property type="project" value="InterPro"/>
</dbReference>
<name>A0A498BYC7_9MICO</name>
<dbReference type="Proteomes" id="UP000273158">
    <property type="component" value="Unassembled WGS sequence"/>
</dbReference>
<dbReference type="InterPro" id="IPR008965">
    <property type="entry name" value="CBM2/CBM3_carb-bd_dom_sf"/>
</dbReference>
<feature type="compositionally biased region" description="Low complexity" evidence="1">
    <location>
        <begin position="178"/>
        <end position="210"/>
    </location>
</feature>
<protein>
    <submittedName>
        <fullName evidence="5">Cohesin domain-containing protein</fullName>
    </submittedName>
</protein>
<proteinExistence type="predicted"/>
<feature type="signal peptide" evidence="3">
    <location>
        <begin position="1"/>
        <end position="40"/>
    </location>
</feature>
<keyword evidence="2" id="KW-0472">Membrane</keyword>
<keyword evidence="6" id="KW-1185">Reference proteome</keyword>
<reference evidence="5 6" key="1">
    <citation type="journal article" date="2015" name="Stand. Genomic Sci.">
        <title>Genomic Encyclopedia of Bacterial and Archaeal Type Strains, Phase III: the genomes of soil and plant-associated and newly described type strains.</title>
        <authorList>
            <person name="Whitman W.B."/>
            <person name="Woyke T."/>
            <person name="Klenk H.P."/>
            <person name="Zhou Y."/>
            <person name="Lilburn T.G."/>
            <person name="Beck B.J."/>
            <person name="De Vos P."/>
            <person name="Vandamme P."/>
            <person name="Eisen J.A."/>
            <person name="Garrity G."/>
            <person name="Hugenholtz P."/>
            <person name="Kyrpides N.C."/>
        </authorList>
    </citation>
    <scope>NUCLEOTIDE SEQUENCE [LARGE SCALE GENOMIC DNA]</scope>
    <source>
        <strain evidence="5 6">S2T63</strain>
    </source>
</reference>
<dbReference type="GO" id="GO:0000272">
    <property type="term" value="P:polysaccharide catabolic process"/>
    <property type="evidence" value="ECO:0007669"/>
    <property type="project" value="InterPro"/>
</dbReference>
<evidence type="ECO:0000313" key="5">
    <source>
        <dbReference type="EMBL" id="RLK47983.1"/>
    </source>
</evidence>
<dbReference type="InterPro" id="IPR002102">
    <property type="entry name" value="Cohesin_dom"/>
</dbReference>
<dbReference type="OrthoDB" id="5083670at2"/>
<keyword evidence="2" id="KW-0812">Transmembrane</keyword>
<dbReference type="CDD" id="cd08547">
    <property type="entry name" value="Type_II_cohesin"/>
    <property type="match status" value="1"/>
</dbReference>
<evidence type="ECO:0000256" key="1">
    <source>
        <dbReference type="SAM" id="MobiDB-lite"/>
    </source>
</evidence>
<evidence type="ECO:0000256" key="3">
    <source>
        <dbReference type="SAM" id="SignalP"/>
    </source>
</evidence>
<feature type="transmembrane region" description="Helical" evidence="2">
    <location>
        <begin position="222"/>
        <end position="242"/>
    </location>
</feature>
<accession>A0A498BYC7</accession>
<dbReference type="Pfam" id="PF00963">
    <property type="entry name" value="Cohesin"/>
    <property type="match status" value="1"/>
</dbReference>
<feature type="domain" description="Cohesin" evidence="4">
    <location>
        <begin position="50"/>
        <end position="159"/>
    </location>
</feature>
<gene>
    <name evidence="5" type="ORF">C7474_2585</name>
</gene>
<evidence type="ECO:0000313" key="6">
    <source>
        <dbReference type="Proteomes" id="UP000273158"/>
    </source>
</evidence>
<feature type="chain" id="PRO_5038699504" evidence="3">
    <location>
        <begin position="41"/>
        <end position="259"/>
    </location>
</feature>
<dbReference type="SUPFAM" id="SSF49384">
    <property type="entry name" value="Carbohydrate-binding domain"/>
    <property type="match status" value="1"/>
</dbReference>
<dbReference type="AlphaFoldDB" id="A0A498BYC7"/>
<dbReference type="RefSeq" id="WP_158597348.1">
    <property type="nucleotide sequence ID" value="NZ_RCDB01000003.1"/>
</dbReference>
<evidence type="ECO:0000259" key="4">
    <source>
        <dbReference type="Pfam" id="PF00963"/>
    </source>
</evidence>